<proteinExistence type="inferred from homology"/>
<dbReference type="InterPro" id="IPR018126">
    <property type="entry name" value="SASP_alpha/beta-type_CS"/>
</dbReference>
<reference evidence="3 4" key="1">
    <citation type="submission" date="2018-06" db="EMBL/GenBank/DDBJ databases">
        <title>Paenibacillus montanisoli sp. nov., isolated from mountain area soil.</title>
        <authorList>
            <person name="Wu M."/>
        </authorList>
    </citation>
    <scope>NUCLEOTIDE SEQUENCE [LARGE SCALE GENOMIC DNA]</scope>
    <source>
        <strain evidence="3 4">RA17</strain>
    </source>
</reference>
<dbReference type="Gene3D" id="6.10.10.80">
    <property type="entry name" value="Small, acid-soluble spore protein, alpha/beta type-like"/>
    <property type="match status" value="1"/>
</dbReference>
<evidence type="ECO:0008006" key="5">
    <source>
        <dbReference type="Google" id="ProtNLM"/>
    </source>
</evidence>
<comment type="similarity">
    <text evidence="1">Belongs to the alpha/beta-type SASP family.</text>
</comment>
<evidence type="ECO:0000313" key="3">
    <source>
        <dbReference type="EMBL" id="RAP78458.1"/>
    </source>
</evidence>
<dbReference type="InterPro" id="IPR001448">
    <property type="entry name" value="SASP_alpha/beta-type"/>
</dbReference>
<sequence length="30" mass="3423">MPSHALDQMKFEVAQELGFQQTSRLTMLGK</sequence>
<comment type="caution">
    <text evidence="3">The sequence shown here is derived from an EMBL/GenBank/DDBJ whole genome shotgun (WGS) entry which is preliminary data.</text>
</comment>
<gene>
    <name evidence="3" type="ORF">DL346_08550</name>
</gene>
<dbReference type="EMBL" id="QLUW01000001">
    <property type="protein sequence ID" value="RAP78458.1"/>
    <property type="molecule type" value="Genomic_DNA"/>
</dbReference>
<dbReference type="GO" id="GO:0006265">
    <property type="term" value="P:DNA topological change"/>
    <property type="evidence" value="ECO:0007669"/>
    <property type="project" value="InterPro"/>
</dbReference>
<name>A0A328U6H1_9BACL</name>
<evidence type="ECO:0000256" key="1">
    <source>
        <dbReference type="ARBA" id="ARBA00005442"/>
    </source>
</evidence>
<dbReference type="AlphaFoldDB" id="A0A328U6H1"/>
<keyword evidence="2" id="KW-0238">DNA-binding</keyword>
<dbReference type="Pfam" id="PF00269">
    <property type="entry name" value="SASP"/>
    <property type="match status" value="1"/>
</dbReference>
<dbReference type="RefSeq" id="WP_112881581.1">
    <property type="nucleotide sequence ID" value="NZ_QLUW01000001.1"/>
</dbReference>
<dbReference type="PROSITE" id="PS00304">
    <property type="entry name" value="SASP_1"/>
    <property type="match status" value="1"/>
</dbReference>
<dbReference type="Proteomes" id="UP000249260">
    <property type="component" value="Unassembled WGS sequence"/>
</dbReference>
<protein>
    <recommendedName>
        <fullName evidence="5">Small, acid-soluble spore protein, alpha/beta type</fullName>
    </recommendedName>
</protein>
<evidence type="ECO:0000313" key="4">
    <source>
        <dbReference type="Proteomes" id="UP000249260"/>
    </source>
</evidence>
<accession>A0A328U6H1</accession>
<keyword evidence="4" id="KW-1185">Reference proteome</keyword>
<dbReference type="InterPro" id="IPR038300">
    <property type="entry name" value="SASP_sf_alpha/beta"/>
</dbReference>
<organism evidence="3 4">
    <name type="scientific">Paenibacillus montanisoli</name>
    <dbReference type="NCBI Taxonomy" id="2081970"/>
    <lineage>
        <taxon>Bacteria</taxon>
        <taxon>Bacillati</taxon>
        <taxon>Bacillota</taxon>
        <taxon>Bacilli</taxon>
        <taxon>Bacillales</taxon>
        <taxon>Paenibacillaceae</taxon>
        <taxon>Paenibacillus</taxon>
    </lineage>
</organism>
<dbReference type="GO" id="GO:0003690">
    <property type="term" value="F:double-stranded DNA binding"/>
    <property type="evidence" value="ECO:0007669"/>
    <property type="project" value="InterPro"/>
</dbReference>
<evidence type="ECO:0000256" key="2">
    <source>
        <dbReference type="ARBA" id="ARBA00023125"/>
    </source>
</evidence>